<dbReference type="AlphaFoldDB" id="A0A0V0S958"/>
<gene>
    <name evidence="2" type="ORF">T07_13836</name>
</gene>
<name>A0A0V0S958_9BILA</name>
<dbReference type="Proteomes" id="UP000054630">
    <property type="component" value="Unassembled WGS sequence"/>
</dbReference>
<keyword evidence="1" id="KW-0812">Transmembrane</keyword>
<organism evidence="2 3">
    <name type="scientific">Trichinella nelsoni</name>
    <dbReference type="NCBI Taxonomy" id="6336"/>
    <lineage>
        <taxon>Eukaryota</taxon>
        <taxon>Metazoa</taxon>
        <taxon>Ecdysozoa</taxon>
        <taxon>Nematoda</taxon>
        <taxon>Enoplea</taxon>
        <taxon>Dorylaimia</taxon>
        <taxon>Trichinellida</taxon>
        <taxon>Trichinellidae</taxon>
        <taxon>Trichinella</taxon>
    </lineage>
</organism>
<keyword evidence="3" id="KW-1185">Reference proteome</keyword>
<reference evidence="2 3" key="1">
    <citation type="submission" date="2015-01" db="EMBL/GenBank/DDBJ databases">
        <title>Evolution of Trichinella species and genotypes.</title>
        <authorList>
            <person name="Korhonen P.K."/>
            <person name="Edoardo P."/>
            <person name="Giuseppe L.R."/>
            <person name="Gasser R.B."/>
        </authorList>
    </citation>
    <scope>NUCLEOTIDE SEQUENCE [LARGE SCALE GENOMIC DNA]</scope>
    <source>
        <strain evidence="2">ISS37</strain>
    </source>
</reference>
<protein>
    <submittedName>
        <fullName evidence="2">Uncharacterized protein</fullName>
    </submittedName>
</protein>
<accession>A0A0V0S958</accession>
<dbReference type="EMBL" id="JYDL01000026">
    <property type="protein sequence ID" value="KRX23175.1"/>
    <property type="molecule type" value="Genomic_DNA"/>
</dbReference>
<sequence length="88" mass="10442">MTQLHDHRSWYSFIQLLFHLLIVNTRSIIIFIIMIRENIFLSTIQHQDPLESNYANPLRLPKVCRAGCTLTTKKYELNKIKQVNNNDD</sequence>
<proteinExistence type="predicted"/>
<evidence type="ECO:0000313" key="2">
    <source>
        <dbReference type="EMBL" id="KRX23175.1"/>
    </source>
</evidence>
<keyword evidence="1" id="KW-1133">Transmembrane helix</keyword>
<keyword evidence="1" id="KW-0472">Membrane</keyword>
<comment type="caution">
    <text evidence="2">The sequence shown here is derived from an EMBL/GenBank/DDBJ whole genome shotgun (WGS) entry which is preliminary data.</text>
</comment>
<evidence type="ECO:0000313" key="3">
    <source>
        <dbReference type="Proteomes" id="UP000054630"/>
    </source>
</evidence>
<evidence type="ECO:0000256" key="1">
    <source>
        <dbReference type="SAM" id="Phobius"/>
    </source>
</evidence>
<feature type="transmembrane region" description="Helical" evidence="1">
    <location>
        <begin position="12"/>
        <end position="35"/>
    </location>
</feature>